<evidence type="ECO:0008006" key="4">
    <source>
        <dbReference type="Google" id="ProtNLM"/>
    </source>
</evidence>
<comment type="caution">
    <text evidence="2">The sequence shown here is derived from an EMBL/GenBank/DDBJ whole genome shotgun (WGS) entry which is preliminary data.</text>
</comment>
<sequence length="642" mass="69381">MSIKPLLRLPETRPLAEESGPGEDLTPHPSVAHGSGSHEPVSLARIWQAGVGGAFWAPEPGGESPLPPIVVSLGVDPEGACALSMQVLQLLGRTGVEAAEVGVVFPEPDARDSFGHMSLREAASWRGLAQALRRAGVRCFVAPCAPQPLLQAARLVLAGSAEDPFALLGKGAGLPVWVLQEEGLAELELEAAERINGAFRYRHPVSGAPVQPGEMLGYLRHYRVLLQANRRIGACYGMAWWKRRRMRAFLFQGAGEAPPFHFSGRRALEAARRRGGALAVWAAKVTPGLEARAQEAGVPLLRIEDGFIRSLGLGSGFLPPCSIVCDGRGNYFDPSRPSTLEHILATADFTPELRGRAARLVERLKREKVSKYGAGSQSSQGEAGDRFTVDRARAAGKPVLLVPGQVADDLSVRLGSGEVRDNLALLKAVRAQHPEAWIVYRPHPDVEAGHRHGALADSEVLQHADQIARGGTLVELLEQVDAVHTLTSLGGFEALLRGLPVTTWGTPFYAGWGLTTDRAPIPPGRGRALALLDLAAATLLLYPRYLDPRTELPCTPEVLLDRLGEPDLWQPGLAMRLRKVQGQVSRWLGRRKVRLGRRKRPGETREGGTRAPEFCYHEGRVPEGGRDRARPQARGPQEGEGA</sequence>
<accession>A0A506ULX4</accession>
<dbReference type="EMBL" id="SORZ01000002">
    <property type="protein sequence ID" value="TPW34350.1"/>
    <property type="molecule type" value="Genomic_DNA"/>
</dbReference>
<dbReference type="AlphaFoldDB" id="A0A506ULX4"/>
<organism evidence="2 3">
    <name type="scientific">Oecophyllibacter saccharovorans</name>
    <dbReference type="NCBI Taxonomy" id="2558360"/>
    <lineage>
        <taxon>Bacteria</taxon>
        <taxon>Pseudomonadati</taxon>
        <taxon>Pseudomonadota</taxon>
        <taxon>Alphaproteobacteria</taxon>
        <taxon>Acetobacterales</taxon>
        <taxon>Acetobacteraceae</taxon>
        <taxon>Oecophyllibacter</taxon>
    </lineage>
</organism>
<reference evidence="2 3" key="1">
    <citation type="submission" date="2019-03" db="EMBL/GenBank/DDBJ databases">
        <title>The complete genome sequence of Neokomagataea sp. Jb2 NBRC113641.</title>
        <authorList>
            <person name="Chua K.-O."/>
            <person name="Chan K.-G."/>
            <person name="See-Too W.-S."/>
        </authorList>
    </citation>
    <scope>NUCLEOTIDE SEQUENCE [LARGE SCALE GENOMIC DNA]</scope>
    <source>
        <strain evidence="2 3">Jb2</strain>
    </source>
</reference>
<dbReference type="InterPro" id="IPR007833">
    <property type="entry name" value="Capsule_polysaccharide_synth"/>
</dbReference>
<evidence type="ECO:0000256" key="1">
    <source>
        <dbReference type="SAM" id="MobiDB-lite"/>
    </source>
</evidence>
<feature type="region of interest" description="Disordered" evidence="1">
    <location>
        <begin position="595"/>
        <end position="642"/>
    </location>
</feature>
<keyword evidence="3" id="KW-1185">Reference proteome</keyword>
<evidence type="ECO:0000313" key="2">
    <source>
        <dbReference type="EMBL" id="TPW34350.1"/>
    </source>
</evidence>
<evidence type="ECO:0000313" key="3">
    <source>
        <dbReference type="Proteomes" id="UP000315037"/>
    </source>
</evidence>
<feature type="compositionally biased region" description="Basic and acidic residues" evidence="1">
    <location>
        <begin position="615"/>
        <end position="630"/>
    </location>
</feature>
<dbReference type="GO" id="GO:0000271">
    <property type="term" value="P:polysaccharide biosynthetic process"/>
    <property type="evidence" value="ECO:0007669"/>
    <property type="project" value="InterPro"/>
</dbReference>
<dbReference type="RefSeq" id="WP_165600944.1">
    <property type="nucleotide sequence ID" value="NZ_SORZ01000002.1"/>
</dbReference>
<dbReference type="Pfam" id="PF05159">
    <property type="entry name" value="Capsule_synth"/>
    <property type="match status" value="1"/>
</dbReference>
<dbReference type="Proteomes" id="UP000315037">
    <property type="component" value="Unassembled WGS sequence"/>
</dbReference>
<dbReference type="GO" id="GO:0015774">
    <property type="term" value="P:polysaccharide transport"/>
    <property type="evidence" value="ECO:0007669"/>
    <property type="project" value="InterPro"/>
</dbReference>
<proteinExistence type="predicted"/>
<feature type="region of interest" description="Disordered" evidence="1">
    <location>
        <begin position="1"/>
        <end position="38"/>
    </location>
</feature>
<dbReference type="CDD" id="cd16439">
    <property type="entry name" value="beta_Kdo_transferase_KpsC_2"/>
    <property type="match status" value="1"/>
</dbReference>
<protein>
    <recommendedName>
        <fullName evidence="4">Capsular biosynthesis protein</fullName>
    </recommendedName>
</protein>
<name>A0A506ULX4_9PROT</name>
<gene>
    <name evidence="2" type="ORF">E3202_07620</name>
</gene>